<proteinExistence type="inferred from homology"/>
<dbReference type="RefSeq" id="XP_004345391.1">
    <property type="nucleotide sequence ID" value="XM_004345341.1"/>
</dbReference>
<gene>
    <name evidence="5" type="ORF">CAOG_005801</name>
</gene>
<evidence type="ECO:0000256" key="1">
    <source>
        <dbReference type="ARBA" id="ARBA00004173"/>
    </source>
</evidence>
<comment type="subcellular location">
    <subcellularLocation>
        <location evidence="1">Mitochondrion</location>
    </subcellularLocation>
</comment>
<dbReference type="AlphaFoldDB" id="A0A0D2UJR3"/>
<reference evidence="6" key="1">
    <citation type="submission" date="2011-02" db="EMBL/GenBank/DDBJ databases">
        <title>The Genome Sequence of Capsaspora owczarzaki ATCC 30864.</title>
        <authorList>
            <person name="Russ C."/>
            <person name="Cuomo C."/>
            <person name="Burger G."/>
            <person name="Gray M.W."/>
            <person name="Holland P.W.H."/>
            <person name="King N."/>
            <person name="Lang F.B.F."/>
            <person name="Roger A.J."/>
            <person name="Ruiz-Trillo I."/>
            <person name="Young S.K."/>
            <person name="Zeng Q."/>
            <person name="Gargeya S."/>
            <person name="Alvarado L."/>
            <person name="Berlin A."/>
            <person name="Chapman S.B."/>
            <person name="Chen Z."/>
            <person name="Freedman E."/>
            <person name="Gellesch M."/>
            <person name="Goldberg J."/>
            <person name="Griggs A."/>
            <person name="Gujja S."/>
            <person name="Heilman E."/>
            <person name="Heiman D."/>
            <person name="Howarth C."/>
            <person name="Mehta T."/>
            <person name="Neiman D."/>
            <person name="Pearson M."/>
            <person name="Roberts A."/>
            <person name="Saif S."/>
            <person name="Shea T."/>
            <person name="Shenoy N."/>
            <person name="Sisk P."/>
            <person name="Stolte C."/>
            <person name="Sykes S."/>
            <person name="White J."/>
            <person name="Yandava C."/>
            <person name="Haas B."/>
            <person name="Nusbaum C."/>
            <person name="Birren B."/>
        </authorList>
    </citation>
    <scope>NUCLEOTIDE SEQUENCE</scope>
    <source>
        <strain evidence="6">ATCC 30864</strain>
    </source>
</reference>
<organism evidence="5 6">
    <name type="scientific">Capsaspora owczarzaki (strain ATCC 30864)</name>
    <dbReference type="NCBI Taxonomy" id="595528"/>
    <lineage>
        <taxon>Eukaryota</taxon>
        <taxon>Filasterea</taxon>
        <taxon>Capsaspora</taxon>
    </lineage>
</organism>
<comment type="similarity">
    <text evidence="2">Belongs to the PET117 family.</text>
</comment>
<dbReference type="PANTHER" id="PTHR28163:SF1">
    <property type="entry name" value="PROTEIN PET117 HOMOLOG, MITOCHONDRIAL"/>
    <property type="match status" value="1"/>
</dbReference>
<sequence>MSFAAKSFLAVSTAATVGIIYYVHSNQQSDRERLRMGIERDLERQQRKLENRRELDRQAALTVQLEQEQQNERRTITTTTTPVSNVASKFERQGEKASSFYINQTMMRDRRNARAFLRKATPTGP</sequence>
<keyword evidence="4" id="KW-0496">Mitochondrion</keyword>
<dbReference type="PANTHER" id="PTHR28163">
    <property type="entry name" value="PROTEIN PET117 HOMOLOG, MITOCHONDRIAL"/>
    <property type="match status" value="1"/>
</dbReference>
<evidence type="ECO:0000256" key="4">
    <source>
        <dbReference type="ARBA" id="ARBA00023128"/>
    </source>
</evidence>
<dbReference type="Proteomes" id="UP000008743">
    <property type="component" value="Unassembled WGS sequence"/>
</dbReference>
<dbReference type="GO" id="GO:0005739">
    <property type="term" value="C:mitochondrion"/>
    <property type="evidence" value="ECO:0007669"/>
    <property type="project" value="UniProtKB-SubCell"/>
</dbReference>
<evidence type="ECO:0000313" key="6">
    <source>
        <dbReference type="Proteomes" id="UP000008743"/>
    </source>
</evidence>
<keyword evidence="6" id="KW-1185">Reference proteome</keyword>
<name>A0A0D2UJR3_CAPO3</name>
<keyword evidence="3" id="KW-0809">Transit peptide</keyword>
<dbReference type="PhylomeDB" id="A0A0D2UJR3"/>
<dbReference type="EMBL" id="KE346369">
    <property type="protein sequence ID" value="KJE95346.1"/>
    <property type="molecule type" value="Genomic_DNA"/>
</dbReference>
<dbReference type="InParanoid" id="A0A0D2UJR3"/>
<evidence type="ECO:0000313" key="5">
    <source>
        <dbReference type="EMBL" id="KJE95346.1"/>
    </source>
</evidence>
<evidence type="ECO:0000256" key="2">
    <source>
        <dbReference type="ARBA" id="ARBA00008197"/>
    </source>
</evidence>
<dbReference type="OrthoDB" id="76305at2759"/>
<dbReference type="eggNOG" id="ENOG502SCC5">
    <property type="taxonomic scope" value="Eukaryota"/>
</dbReference>
<dbReference type="FunCoup" id="A0A0D2UJR3">
    <property type="interactions" value="112"/>
</dbReference>
<dbReference type="GO" id="GO:0033617">
    <property type="term" value="P:mitochondrial respiratory chain complex IV assembly"/>
    <property type="evidence" value="ECO:0007669"/>
    <property type="project" value="TreeGrafter"/>
</dbReference>
<dbReference type="InterPro" id="IPR031568">
    <property type="entry name" value="Pet117"/>
</dbReference>
<dbReference type="Pfam" id="PF15786">
    <property type="entry name" value="PET117"/>
    <property type="match status" value="1"/>
</dbReference>
<dbReference type="STRING" id="595528.A0A0D2UJR3"/>
<accession>A0A0D2UJR3</accession>
<evidence type="ECO:0000256" key="3">
    <source>
        <dbReference type="ARBA" id="ARBA00022946"/>
    </source>
</evidence>
<protein>
    <submittedName>
        <fullName evidence="5">Uncharacterized protein</fullName>
    </submittedName>
</protein>